<keyword evidence="1" id="KW-0805">Transcription regulation</keyword>
<dbReference type="Gene3D" id="1.10.10.60">
    <property type="entry name" value="Homeodomain-like"/>
    <property type="match status" value="2"/>
</dbReference>
<evidence type="ECO:0000256" key="1">
    <source>
        <dbReference type="ARBA" id="ARBA00023015"/>
    </source>
</evidence>
<dbReference type="InterPro" id="IPR003313">
    <property type="entry name" value="AraC-bd"/>
</dbReference>
<evidence type="ECO:0000313" key="5">
    <source>
        <dbReference type="EMBL" id="MFB9135777.1"/>
    </source>
</evidence>
<dbReference type="Proteomes" id="UP001589645">
    <property type="component" value="Unassembled WGS sequence"/>
</dbReference>
<dbReference type="Pfam" id="PF12833">
    <property type="entry name" value="HTH_18"/>
    <property type="match status" value="1"/>
</dbReference>
<evidence type="ECO:0000256" key="3">
    <source>
        <dbReference type="ARBA" id="ARBA00023163"/>
    </source>
</evidence>
<comment type="caution">
    <text evidence="5">The sequence shown here is derived from an EMBL/GenBank/DDBJ whole genome shotgun (WGS) entry which is preliminary data.</text>
</comment>
<proteinExistence type="predicted"/>
<sequence length="277" mass="31599">MKDYQQKTRKEKADFHRSEALGGIEMLEAQYHTQTFSRHSHEGFTIGVIERGAQRFYRTGGNHVAPKNSIILVNADEVHTGHSAVASGWAYRALYPLPQLFEQIAEQMGQPHLGAPYFPQAVVDDPVLATQFRLAFEALRRSHHRLERDTLIYQSLVSLLSRHAKVRRSAKGINSTPRLLLVKEFLDDFPQQDVSLEELADMAALSPFHFIRAFNKQFGLSPHAYQIQSRLRHAQSLLKCGVPIIHAAHQSGFHDQSHFHRHFKRAMGITPKQYGLH</sequence>
<dbReference type="PANTHER" id="PTHR46796:SF2">
    <property type="entry name" value="TRANSCRIPTIONAL REGULATORY PROTEIN"/>
    <property type="match status" value="1"/>
</dbReference>
<keyword evidence="6" id="KW-1185">Reference proteome</keyword>
<dbReference type="InterPro" id="IPR050204">
    <property type="entry name" value="AraC_XylS_family_regulators"/>
</dbReference>
<dbReference type="SUPFAM" id="SSF51215">
    <property type="entry name" value="Regulatory protein AraC"/>
    <property type="match status" value="1"/>
</dbReference>
<reference evidence="5 6" key="1">
    <citation type="submission" date="2024-09" db="EMBL/GenBank/DDBJ databases">
        <authorList>
            <person name="Sun Q."/>
            <person name="Mori K."/>
        </authorList>
    </citation>
    <scope>NUCLEOTIDE SEQUENCE [LARGE SCALE GENOMIC DNA]</scope>
    <source>
        <strain evidence="5 6">CECT 8064</strain>
    </source>
</reference>
<accession>A0ABV5HPT6</accession>
<dbReference type="InterPro" id="IPR009057">
    <property type="entry name" value="Homeodomain-like_sf"/>
</dbReference>
<feature type="domain" description="HTH araC/xylS-type" evidence="4">
    <location>
        <begin position="180"/>
        <end position="277"/>
    </location>
</feature>
<name>A0ABV5HPT6_9VIBR</name>
<dbReference type="SUPFAM" id="SSF46689">
    <property type="entry name" value="Homeodomain-like"/>
    <property type="match status" value="2"/>
</dbReference>
<dbReference type="PROSITE" id="PS01124">
    <property type="entry name" value="HTH_ARAC_FAMILY_2"/>
    <property type="match status" value="1"/>
</dbReference>
<dbReference type="PANTHER" id="PTHR46796">
    <property type="entry name" value="HTH-TYPE TRANSCRIPTIONAL ACTIVATOR RHAS-RELATED"/>
    <property type="match status" value="1"/>
</dbReference>
<dbReference type="RefSeq" id="WP_390193095.1">
    <property type="nucleotide sequence ID" value="NZ_JBHMEP010000002.1"/>
</dbReference>
<gene>
    <name evidence="5" type="ORF">ACFFUV_12465</name>
</gene>
<dbReference type="Pfam" id="PF02311">
    <property type="entry name" value="AraC_binding"/>
    <property type="match status" value="1"/>
</dbReference>
<dbReference type="InterPro" id="IPR018060">
    <property type="entry name" value="HTH_AraC"/>
</dbReference>
<keyword evidence="3" id="KW-0804">Transcription</keyword>
<dbReference type="EMBL" id="JBHMEP010000002">
    <property type="protein sequence ID" value="MFB9135777.1"/>
    <property type="molecule type" value="Genomic_DNA"/>
</dbReference>
<dbReference type="InterPro" id="IPR037923">
    <property type="entry name" value="HTH-like"/>
</dbReference>
<evidence type="ECO:0000256" key="2">
    <source>
        <dbReference type="ARBA" id="ARBA00023125"/>
    </source>
</evidence>
<organism evidence="5 6">
    <name type="scientific">Vibrio olivae</name>
    <dbReference type="NCBI Taxonomy" id="1243002"/>
    <lineage>
        <taxon>Bacteria</taxon>
        <taxon>Pseudomonadati</taxon>
        <taxon>Pseudomonadota</taxon>
        <taxon>Gammaproteobacteria</taxon>
        <taxon>Vibrionales</taxon>
        <taxon>Vibrionaceae</taxon>
        <taxon>Vibrio</taxon>
    </lineage>
</organism>
<dbReference type="SMART" id="SM00342">
    <property type="entry name" value="HTH_ARAC"/>
    <property type="match status" value="1"/>
</dbReference>
<keyword evidence="2" id="KW-0238">DNA-binding</keyword>
<protein>
    <submittedName>
        <fullName evidence="5">AraC family ligand binding domain-containing protein</fullName>
    </submittedName>
</protein>
<evidence type="ECO:0000313" key="6">
    <source>
        <dbReference type="Proteomes" id="UP001589645"/>
    </source>
</evidence>
<evidence type="ECO:0000259" key="4">
    <source>
        <dbReference type="PROSITE" id="PS01124"/>
    </source>
</evidence>